<evidence type="ECO:0000313" key="3">
    <source>
        <dbReference type="Proteomes" id="UP000054248"/>
    </source>
</evidence>
<reference evidence="2 3" key="1">
    <citation type="submission" date="2014-04" db="EMBL/GenBank/DDBJ databases">
        <authorList>
            <consortium name="DOE Joint Genome Institute"/>
            <person name="Kuo A."/>
            <person name="Girlanda M."/>
            <person name="Perotto S."/>
            <person name="Kohler A."/>
            <person name="Nagy L.G."/>
            <person name="Floudas D."/>
            <person name="Copeland A."/>
            <person name="Barry K.W."/>
            <person name="Cichocki N."/>
            <person name="Veneault-Fourrey C."/>
            <person name="LaButti K."/>
            <person name="Lindquist E.A."/>
            <person name="Lipzen A."/>
            <person name="Lundell T."/>
            <person name="Morin E."/>
            <person name="Murat C."/>
            <person name="Sun H."/>
            <person name="Tunlid A."/>
            <person name="Henrissat B."/>
            <person name="Grigoriev I.V."/>
            <person name="Hibbett D.S."/>
            <person name="Martin F."/>
            <person name="Nordberg H.P."/>
            <person name="Cantor M.N."/>
            <person name="Hua S.X."/>
        </authorList>
    </citation>
    <scope>NUCLEOTIDE SEQUENCE [LARGE SCALE GENOMIC DNA]</scope>
    <source>
        <strain evidence="2 3">MUT 4182</strain>
    </source>
</reference>
<feature type="region of interest" description="Disordered" evidence="1">
    <location>
        <begin position="370"/>
        <end position="391"/>
    </location>
</feature>
<feature type="compositionally biased region" description="Basic residues" evidence="1">
    <location>
        <begin position="127"/>
        <end position="143"/>
    </location>
</feature>
<dbReference type="EMBL" id="KN823163">
    <property type="protein sequence ID" value="KIO20741.1"/>
    <property type="molecule type" value="Genomic_DNA"/>
</dbReference>
<proteinExistence type="predicted"/>
<organism evidence="2 3">
    <name type="scientific">Tulasnella calospora MUT 4182</name>
    <dbReference type="NCBI Taxonomy" id="1051891"/>
    <lineage>
        <taxon>Eukaryota</taxon>
        <taxon>Fungi</taxon>
        <taxon>Dikarya</taxon>
        <taxon>Basidiomycota</taxon>
        <taxon>Agaricomycotina</taxon>
        <taxon>Agaricomycetes</taxon>
        <taxon>Cantharellales</taxon>
        <taxon>Tulasnellaceae</taxon>
        <taxon>Tulasnella</taxon>
    </lineage>
</organism>
<evidence type="ECO:0000256" key="1">
    <source>
        <dbReference type="SAM" id="MobiDB-lite"/>
    </source>
</evidence>
<feature type="region of interest" description="Disordered" evidence="1">
    <location>
        <begin position="117"/>
        <end position="179"/>
    </location>
</feature>
<name>A0A0C3Q8P0_9AGAM</name>
<feature type="region of interest" description="Disordered" evidence="1">
    <location>
        <begin position="61"/>
        <end position="105"/>
    </location>
</feature>
<feature type="compositionally biased region" description="Low complexity" evidence="1">
    <location>
        <begin position="317"/>
        <end position="333"/>
    </location>
</feature>
<evidence type="ECO:0000313" key="2">
    <source>
        <dbReference type="EMBL" id="KIO20741.1"/>
    </source>
</evidence>
<accession>A0A0C3Q8P0</accession>
<protein>
    <submittedName>
        <fullName evidence="2">Uncharacterized protein</fullName>
    </submittedName>
</protein>
<dbReference type="AlphaFoldDB" id="A0A0C3Q8P0"/>
<feature type="compositionally biased region" description="Pro residues" evidence="1">
    <location>
        <begin position="21"/>
        <end position="34"/>
    </location>
</feature>
<dbReference type="Proteomes" id="UP000054248">
    <property type="component" value="Unassembled WGS sequence"/>
</dbReference>
<feature type="compositionally biased region" description="Low complexity" evidence="1">
    <location>
        <begin position="1"/>
        <end position="20"/>
    </location>
</feature>
<keyword evidence="3" id="KW-1185">Reference proteome</keyword>
<feature type="compositionally biased region" description="Basic and acidic residues" evidence="1">
    <location>
        <begin position="117"/>
        <end position="126"/>
    </location>
</feature>
<feature type="region of interest" description="Disordered" evidence="1">
    <location>
        <begin position="198"/>
        <end position="218"/>
    </location>
</feature>
<reference evidence="3" key="2">
    <citation type="submission" date="2015-01" db="EMBL/GenBank/DDBJ databases">
        <title>Evolutionary Origins and Diversification of the Mycorrhizal Mutualists.</title>
        <authorList>
            <consortium name="DOE Joint Genome Institute"/>
            <consortium name="Mycorrhizal Genomics Consortium"/>
            <person name="Kohler A."/>
            <person name="Kuo A."/>
            <person name="Nagy L.G."/>
            <person name="Floudas D."/>
            <person name="Copeland A."/>
            <person name="Barry K.W."/>
            <person name="Cichocki N."/>
            <person name="Veneault-Fourrey C."/>
            <person name="LaButti K."/>
            <person name="Lindquist E.A."/>
            <person name="Lipzen A."/>
            <person name="Lundell T."/>
            <person name="Morin E."/>
            <person name="Murat C."/>
            <person name="Riley R."/>
            <person name="Ohm R."/>
            <person name="Sun H."/>
            <person name="Tunlid A."/>
            <person name="Henrissat B."/>
            <person name="Grigoriev I.V."/>
            <person name="Hibbett D.S."/>
            <person name="Martin F."/>
        </authorList>
    </citation>
    <scope>NUCLEOTIDE SEQUENCE [LARGE SCALE GENOMIC DNA]</scope>
    <source>
        <strain evidence="3">MUT 4182</strain>
    </source>
</reference>
<dbReference type="HOGENOM" id="CLU_706349_0_0_1"/>
<feature type="compositionally biased region" description="Basic residues" evidence="1">
    <location>
        <begin position="206"/>
        <end position="218"/>
    </location>
</feature>
<feature type="compositionally biased region" description="Pro residues" evidence="1">
    <location>
        <begin position="375"/>
        <end position="391"/>
    </location>
</feature>
<feature type="region of interest" description="Disordered" evidence="1">
    <location>
        <begin position="1"/>
        <end position="41"/>
    </location>
</feature>
<sequence length="391" mass="42566">MLTTTPQSRSPSPPEQQGSLSPPPPPPLRVPPLPLETKPKVRSSSFLIRNEFEFLNYPPDQQHQFYESGGTLIRPPVPDPGPEWPHHYNPAVPPPPATTAPQIGRQSNILPSPAVARAKDLRERSTGSRRRGERRAAVRRSRGYRFGVERGQGGRSRRPRALRERGRVEDDVPPILADGVPPDSLIGSFDLGMAVQHRAREEQDRHPRRNDLHHHHRRRRSYYGGIRRAGELESSWTQEACFDGHVRAGDVRCGGGEIRCCGGVQFACAVGAGSVIRAAHWRLGRRCGKEEEAQFRKLTVALSPHPHQPPPHHPHLHQLGSSASHASTHSRSSLGGLSETNPQSDAASSSIASANALVIQNALKLLAGGAESAPAPVPPPPVAVPPQQPAP</sequence>
<gene>
    <name evidence="2" type="ORF">M407DRAFT_29635</name>
</gene>
<feature type="region of interest" description="Disordered" evidence="1">
    <location>
        <begin position="302"/>
        <end position="350"/>
    </location>
</feature>
<feature type="compositionally biased region" description="Basic and acidic residues" evidence="1">
    <location>
        <begin position="161"/>
        <end position="170"/>
    </location>
</feature>